<keyword evidence="1" id="KW-0175">Coiled coil</keyword>
<name>A0ABR2KZJ0_9EUKA</name>
<evidence type="ECO:0000313" key="4">
    <source>
        <dbReference type="Proteomes" id="UP001470230"/>
    </source>
</evidence>
<proteinExistence type="predicted"/>
<keyword evidence="4" id="KW-1185">Reference proteome</keyword>
<organism evidence="2 4">
    <name type="scientific">Tritrichomonas musculus</name>
    <dbReference type="NCBI Taxonomy" id="1915356"/>
    <lineage>
        <taxon>Eukaryota</taxon>
        <taxon>Metamonada</taxon>
        <taxon>Parabasalia</taxon>
        <taxon>Tritrichomonadida</taxon>
        <taxon>Tritrichomonadidae</taxon>
        <taxon>Tritrichomonas</taxon>
    </lineage>
</organism>
<gene>
    <name evidence="2" type="ORF">M9Y10_014453</name>
    <name evidence="3" type="ORF">M9Y10_014465</name>
</gene>
<evidence type="ECO:0000313" key="3">
    <source>
        <dbReference type="EMBL" id="KAK8896557.1"/>
    </source>
</evidence>
<protein>
    <submittedName>
        <fullName evidence="2">Uncharacterized protein</fullName>
    </submittedName>
</protein>
<reference evidence="2 4" key="1">
    <citation type="submission" date="2024-04" db="EMBL/GenBank/DDBJ databases">
        <title>Tritrichomonas musculus Genome.</title>
        <authorList>
            <person name="Alves-Ferreira E."/>
            <person name="Grigg M."/>
            <person name="Lorenzi H."/>
            <person name="Galac M."/>
        </authorList>
    </citation>
    <scope>NUCLEOTIDE SEQUENCE [LARGE SCALE GENOMIC DNA]</scope>
    <source>
        <strain evidence="2 4">EAF2021</strain>
    </source>
</reference>
<accession>A0ABR2KZJ0</accession>
<dbReference type="EMBL" id="JAPFFF010000002">
    <property type="protein sequence ID" value="KAK8896545.1"/>
    <property type="molecule type" value="Genomic_DNA"/>
</dbReference>
<comment type="caution">
    <text evidence="2">The sequence shown here is derived from an EMBL/GenBank/DDBJ whole genome shotgun (WGS) entry which is preliminary data.</text>
</comment>
<feature type="coiled-coil region" evidence="1">
    <location>
        <begin position="48"/>
        <end position="75"/>
    </location>
</feature>
<evidence type="ECO:0000256" key="1">
    <source>
        <dbReference type="SAM" id="Coils"/>
    </source>
</evidence>
<sequence>MTDLNKYKSEIPQLKQIKRSLKERCYDAKQHLNNVKTAMLNSNGLAIRESLIEDINSLKAKCAKLENELKELTNNE</sequence>
<evidence type="ECO:0000313" key="2">
    <source>
        <dbReference type="EMBL" id="KAK8896545.1"/>
    </source>
</evidence>
<dbReference type="Proteomes" id="UP001470230">
    <property type="component" value="Unassembled WGS sequence"/>
</dbReference>
<dbReference type="EMBL" id="JAPFFF010000002">
    <property type="protein sequence ID" value="KAK8896557.1"/>
    <property type="molecule type" value="Genomic_DNA"/>
</dbReference>